<keyword evidence="1" id="KW-0472">Membrane</keyword>
<feature type="transmembrane region" description="Helical" evidence="1">
    <location>
        <begin position="100"/>
        <end position="118"/>
    </location>
</feature>
<dbReference type="AlphaFoldDB" id="A0A1X2IZG3"/>
<keyword evidence="1" id="KW-1133">Transmembrane helix</keyword>
<dbReference type="EMBL" id="MCGE01000002">
    <property type="protein sequence ID" value="ORZ24662.1"/>
    <property type="molecule type" value="Genomic_DNA"/>
</dbReference>
<evidence type="ECO:0000256" key="1">
    <source>
        <dbReference type="SAM" id="Phobius"/>
    </source>
</evidence>
<reference evidence="2 3" key="1">
    <citation type="submission" date="2016-07" db="EMBL/GenBank/DDBJ databases">
        <title>Pervasive Adenine N6-methylation of Active Genes in Fungi.</title>
        <authorList>
            <consortium name="DOE Joint Genome Institute"/>
            <person name="Mondo S.J."/>
            <person name="Dannebaum R.O."/>
            <person name="Kuo R.C."/>
            <person name="Labutti K."/>
            <person name="Haridas S."/>
            <person name="Kuo A."/>
            <person name="Salamov A."/>
            <person name="Ahrendt S.R."/>
            <person name="Lipzen A."/>
            <person name="Sullivan W."/>
            <person name="Andreopoulos W.B."/>
            <person name="Clum A."/>
            <person name="Lindquist E."/>
            <person name="Daum C."/>
            <person name="Ramamoorthy G.K."/>
            <person name="Gryganskyi A."/>
            <person name="Culley D."/>
            <person name="Magnuson J.K."/>
            <person name="James T.Y."/>
            <person name="O'Malley M.A."/>
            <person name="Stajich J.E."/>
            <person name="Spatafora J.W."/>
            <person name="Visel A."/>
            <person name="Grigoriev I.V."/>
        </authorList>
    </citation>
    <scope>NUCLEOTIDE SEQUENCE [LARGE SCALE GENOMIC DNA]</scope>
    <source>
        <strain evidence="2 3">NRRL 1336</strain>
    </source>
</reference>
<dbReference type="OrthoDB" id="2282637at2759"/>
<evidence type="ECO:0008006" key="4">
    <source>
        <dbReference type="Google" id="ProtNLM"/>
    </source>
</evidence>
<organism evidence="2 3">
    <name type="scientific">Absidia repens</name>
    <dbReference type="NCBI Taxonomy" id="90262"/>
    <lineage>
        <taxon>Eukaryota</taxon>
        <taxon>Fungi</taxon>
        <taxon>Fungi incertae sedis</taxon>
        <taxon>Mucoromycota</taxon>
        <taxon>Mucoromycotina</taxon>
        <taxon>Mucoromycetes</taxon>
        <taxon>Mucorales</taxon>
        <taxon>Cunninghamellaceae</taxon>
        <taxon>Absidia</taxon>
    </lineage>
</organism>
<evidence type="ECO:0000313" key="3">
    <source>
        <dbReference type="Proteomes" id="UP000193560"/>
    </source>
</evidence>
<accession>A0A1X2IZG3</accession>
<keyword evidence="1" id="KW-0812">Transmembrane</keyword>
<evidence type="ECO:0000313" key="2">
    <source>
        <dbReference type="EMBL" id="ORZ24662.1"/>
    </source>
</evidence>
<proteinExistence type="predicted"/>
<comment type="caution">
    <text evidence="2">The sequence shown here is derived from an EMBL/GenBank/DDBJ whole genome shotgun (WGS) entry which is preliminary data.</text>
</comment>
<feature type="transmembrane region" description="Helical" evidence="1">
    <location>
        <begin position="69"/>
        <end position="88"/>
    </location>
</feature>
<name>A0A1X2IZG3_9FUNG</name>
<dbReference type="Proteomes" id="UP000193560">
    <property type="component" value="Unassembled WGS sequence"/>
</dbReference>
<protein>
    <recommendedName>
        <fullName evidence="4">Nuclear pore assembly and biogenesis-domain-containing protein</fullName>
    </recommendedName>
</protein>
<gene>
    <name evidence="2" type="ORF">BCR42DRAFT_403405</name>
</gene>
<keyword evidence="3" id="KW-1185">Reference proteome</keyword>
<sequence length="156" mass="17894">MDEVVAQTLKQIYTYFYEQIIALNITILPTPDKVASVVGTVGYTVYQNCPENFQMYYDKFVSLPVQSNVIPVFLALVVLYTLFSLILLTLRGIYRLVYNFVRFSLILFMVVTLIYIAQQYLDQGSPLLQNILDTLVQLREQHGNAPPSRSPFVVQN</sequence>